<dbReference type="Proteomes" id="UP001500192">
    <property type="component" value="Unassembled WGS sequence"/>
</dbReference>
<evidence type="ECO:0000313" key="1">
    <source>
        <dbReference type="EMBL" id="GAA5155830.1"/>
    </source>
</evidence>
<accession>A0ABP9Q2L6</accession>
<organism evidence="1 2">
    <name type="scientific">Amycolatopsis dongchuanensis</name>
    <dbReference type="NCBI Taxonomy" id="1070866"/>
    <lineage>
        <taxon>Bacteria</taxon>
        <taxon>Bacillati</taxon>
        <taxon>Actinomycetota</taxon>
        <taxon>Actinomycetes</taxon>
        <taxon>Pseudonocardiales</taxon>
        <taxon>Pseudonocardiaceae</taxon>
        <taxon>Amycolatopsis</taxon>
    </lineage>
</organism>
<keyword evidence="2" id="KW-1185">Reference proteome</keyword>
<sequence>MWGVVSEELHRLNATLERYSRNLLAVDAANYRQAQLVADYLLEAEQATGLMYETGRTK</sequence>
<proteinExistence type="predicted"/>
<protein>
    <submittedName>
        <fullName evidence="1">Uncharacterized protein</fullName>
    </submittedName>
</protein>
<evidence type="ECO:0000313" key="2">
    <source>
        <dbReference type="Proteomes" id="UP001500192"/>
    </source>
</evidence>
<reference evidence="2" key="1">
    <citation type="journal article" date="2019" name="Int. J. Syst. Evol. Microbiol.">
        <title>The Global Catalogue of Microorganisms (GCM) 10K type strain sequencing project: providing services to taxonomists for standard genome sequencing and annotation.</title>
        <authorList>
            <consortium name="The Broad Institute Genomics Platform"/>
            <consortium name="The Broad Institute Genome Sequencing Center for Infectious Disease"/>
            <person name="Wu L."/>
            <person name="Ma J."/>
        </authorList>
    </citation>
    <scope>NUCLEOTIDE SEQUENCE [LARGE SCALE GENOMIC DNA]</scope>
    <source>
        <strain evidence="2">JCM 18054</strain>
    </source>
</reference>
<gene>
    <name evidence="1" type="ORF">GCM10023214_12080</name>
</gene>
<name>A0ABP9Q2L6_9PSEU</name>
<comment type="caution">
    <text evidence="1">The sequence shown here is derived from an EMBL/GenBank/DDBJ whole genome shotgun (WGS) entry which is preliminary data.</text>
</comment>
<dbReference type="EMBL" id="BAABIB010000032">
    <property type="protein sequence ID" value="GAA5155830.1"/>
    <property type="molecule type" value="Genomic_DNA"/>
</dbReference>